<dbReference type="GO" id="GO:0051539">
    <property type="term" value="F:4 iron, 4 sulfur cluster binding"/>
    <property type="evidence" value="ECO:0007669"/>
    <property type="project" value="UniProtKB-UniRule"/>
</dbReference>
<dbReference type="SUPFAM" id="SSF102114">
    <property type="entry name" value="Radical SAM enzymes"/>
    <property type="match status" value="1"/>
</dbReference>
<keyword evidence="2 8" id="KW-0949">S-adenosyl-L-methionine</keyword>
<evidence type="ECO:0000313" key="11">
    <source>
        <dbReference type="Proteomes" id="UP000679179"/>
    </source>
</evidence>
<dbReference type="PROSITE" id="PS51918">
    <property type="entry name" value="RADICAL_SAM"/>
    <property type="match status" value="1"/>
</dbReference>
<keyword evidence="11" id="KW-1185">Reference proteome</keyword>
<gene>
    <name evidence="8 10" type="primary">queE</name>
    <name evidence="10" type="ORF">CPJCM30710_03460</name>
</gene>
<evidence type="ECO:0000256" key="1">
    <source>
        <dbReference type="ARBA" id="ARBA00022485"/>
    </source>
</evidence>
<evidence type="ECO:0000259" key="9">
    <source>
        <dbReference type="PROSITE" id="PS51918"/>
    </source>
</evidence>
<feature type="binding site" evidence="8">
    <location>
        <position position="46"/>
    </location>
    <ligand>
        <name>[4Fe-4S] cluster</name>
        <dbReference type="ChEBI" id="CHEBI:49883"/>
        <note>4Fe-4S-S-AdoMet</note>
    </ligand>
</feature>
<feature type="binding site" evidence="8">
    <location>
        <begin position="45"/>
        <end position="47"/>
    </location>
    <ligand>
        <name>S-adenosyl-L-methionine</name>
        <dbReference type="ChEBI" id="CHEBI:59789"/>
    </ligand>
</feature>
<comment type="cofactor">
    <cofactor evidence="8">
        <name>[4Fe-4S] cluster</name>
        <dbReference type="ChEBI" id="CHEBI:49883"/>
    </cofactor>
    <text evidence="8">Binds 1 [4Fe-4S] cluster. The cluster is coordinated with 3 cysteines and an exchangeable S-adenosyl-L-methionine.</text>
</comment>
<evidence type="ECO:0000256" key="7">
    <source>
        <dbReference type="ARBA" id="ARBA00023239"/>
    </source>
</evidence>
<keyword evidence="6 8" id="KW-0411">Iron-sulfur</keyword>
<dbReference type="PANTHER" id="PTHR42836">
    <property type="entry name" value="7-CARBOXY-7-DEAZAGUANINE SYNTHASE"/>
    <property type="match status" value="1"/>
</dbReference>
<evidence type="ECO:0000256" key="8">
    <source>
        <dbReference type="HAMAP-Rule" id="MF_00917"/>
    </source>
</evidence>
<evidence type="ECO:0000313" key="10">
    <source>
        <dbReference type="EMBL" id="GIM27680.1"/>
    </source>
</evidence>
<dbReference type="EC" id="4.3.99.3" evidence="8"/>
<dbReference type="GO" id="GO:0008616">
    <property type="term" value="P:tRNA queuosine(34) biosynthetic process"/>
    <property type="evidence" value="ECO:0007669"/>
    <property type="project" value="UniProtKB-UniRule"/>
</dbReference>
<comment type="pathway">
    <text evidence="8">Purine metabolism; 7-cyano-7-deazaguanine biosynthesis.</text>
</comment>
<comment type="cofactor">
    <cofactor evidence="8">
        <name>Mg(2+)</name>
        <dbReference type="ChEBI" id="CHEBI:18420"/>
    </cofactor>
</comment>
<feature type="binding site" evidence="8">
    <location>
        <begin position="20"/>
        <end position="22"/>
    </location>
    <ligand>
        <name>substrate</name>
    </ligand>
</feature>
<feature type="binding site" evidence="8">
    <location>
        <position position="39"/>
    </location>
    <ligand>
        <name>[4Fe-4S] cluster</name>
        <dbReference type="ChEBI" id="CHEBI:49883"/>
        <note>4Fe-4S-S-AdoMet</note>
    </ligand>
</feature>
<comment type="caution">
    <text evidence="8">Lacks conserved residue(s) required for the propagation of feature annotation.</text>
</comment>
<dbReference type="GO" id="GO:0000287">
    <property type="term" value="F:magnesium ion binding"/>
    <property type="evidence" value="ECO:0007669"/>
    <property type="project" value="UniProtKB-UniRule"/>
</dbReference>
<proteinExistence type="inferred from homology"/>
<feature type="binding site" evidence="8">
    <location>
        <position position="84"/>
    </location>
    <ligand>
        <name>S-adenosyl-L-methionine</name>
        <dbReference type="ChEBI" id="CHEBI:59789"/>
    </ligand>
</feature>
<dbReference type="InterPro" id="IPR007197">
    <property type="entry name" value="rSAM"/>
</dbReference>
<dbReference type="Proteomes" id="UP000679179">
    <property type="component" value="Unassembled WGS sequence"/>
</dbReference>
<evidence type="ECO:0000256" key="2">
    <source>
        <dbReference type="ARBA" id="ARBA00022691"/>
    </source>
</evidence>
<dbReference type="InterPro" id="IPR058240">
    <property type="entry name" value="rSAM_sf"/>
</dbReference>
<organism evidence="10 11">
    <name type="scientific">Clostridium polyendosporum</name>
    <dbReference type="NCBI Taxonomy" id="69208"/>
    <lineage>
        <taxon>Bacteria</taxon>
        <taxon>Bacillati</taxon>
        <taxon>Bacillota</taxon>
        <taxon>Clostridia</taxon>
        <taxon>Eubacteriales</taxon>
        <taxon>Clostridiaceae</taxon>
        <taxon>Clostridium</taxon>
    </lineage>
</organism>
<comment type="cofactor">
    <cofactor evidence="8">
        <name>S-adenosyl-L-methionine</name>
        <dbReference type="ChEBI" id="CHEBI:59789"/>
    </cofactor>
    <text evidence="8">Binds 1 S-adenosyl-L-methionine per subunit.</text>
</comment>
<keyword evidence="7 8" id="KW-0456">Lyase</keyword>
<dbReference type="GO" id="GO:0016840">
    <property type="term" value="F:carbon-nitrogen lyase activity"/>
    <property type="evidence" value="ECO:0007669"/>
    <property type="project" value="UniProtKB-UniRule"/>
</dbReference>
<dbReference type="CDD" id="cd01335">
    <property type="entry name" value="Radical_SAM"/>
    <property type="match status" value="1"/>
</dbReference>
<comment type="similarity">
    <text evidence="8">Belongs to the radical SAM superfamily. 7-carboxy-7-deazaguanine synthase family.</text>
</comment>
<comment type="catalytic activity">
    <reaction evidence="8">
        <text>6-carboxy-5,6,7,8-tetrahydropterin + H(+) = 7-carboxy-7-carbaguanine + NH4(+)</text>
        <dbReference type="Rhea" id="RHEA:27974"/>
        <dbReference type="ChEBI" id="CHEBI:15378"/>
        <dbReference type="ChEBI" id="CHEBI:28938"/>
        <dbReference type="ChEBI" id="CHEBI:61032"/>
        <dbReference type="ChEBI" id="CHEBI:61036"/>
        <dbReference type="EC" id="4.3.99.3"/>
    </reaction>
</comment>
<feature type="domain" description="Radical SAM core" evidence="9">
    <location>
        <begin position="26"/>
        <end position="253"/>
    </location>
</feature>
<evidence type="ECO:0000256" key="3">
    <source>
        <dbReference type="ARBA" id="ARBA00022723"/>
    </source>
</evidence>
<dbReference type="SFLD" id="SFLDS00029">
    <property type="entry name" value="Radical_SAM"/>
    <property type="match status" value="1"/>
</dbReference>
<dbReference type="RefSeq" id="WP_212902437.1">
    <property type="nucleotide sequence ID" value="NZ_BOPZ01000002.1"/>
</dbReference>
<comment type="function">
    <text evidence="8">Catalyzes the complex heterocyclic radical-mediated conversion of 6-carboxy-5,6,7,8-tetrahydropterin (CPH4) to 7-carboxy-7-deazaguanine (CDG), a step common to the biosynthetic pathways of all 7-deazapurine-containing compounds.</text>
</comment>
<evidence type="ECO:0000256" key="6">
    <source>
        <dbReference type="ARBA" id="ARBA00023014"/>
    </source>
</evidence>
<name>A0A919RWC3_9CLOT</name>
<dbReference type="GO" id="GO:1904047">
    <property type="term" value="F:S-adenosyl-L-methionine binding"/>
    <property type="evidence" value="ECO:0007669"/>
    <property type="project" value="UniProtKB-UniRule"/>
</dbReference>
<dbReference type="Gene3D" id="3.20.20.70">
    <property type="entry name" value="Aldolase class I"/>
    <property type="match status" value="1"/>
</dbReference>
<dbReference type="InterPro" id="IPR013785">
    <property type="entry name" value="Aldolase_TIM"/>
</dbReference>
<keyword evidence="3 8" id="KW-0479">Metal-binding</keyword>
<dbReference type="PANTHER" id="PTHR42836:SF1">
    <property type="entry name" value="7-CARBOXY-7-DEAZAGUANINE SYNTHASE"/>
    <property type="match status" value="1"/>
</dbReference>
<accession>A0A919RWC3</accession>
<dbReference type="PIRSF" id="PIRSF000370">
    <property type="entry name" value="QueE"/>
    <property type="match status" value="1"/>
</dbReference>
<dbReference type="Pfam" id="PF04055">
    <property type="entry name" value="Radical_SAM"/>
    <property type="match status" value="1"/>
</dbReference>
<comment type="subunit">
    <text evidence="8">Homodimer.</text>
</comment>
<keyword evidence="8" id="KW-0671">Queuosine biosynthesis</keyword>
<evidence type="ECO:0000256" key="4">
    <source>
        <dbReference type="ARBA" id="ARBA00022842"/>
    </source>
</evidence>
<dbReference type="AlphaFoldDB" id="A0A919RWC3"/>
<comment type="caution">
    <text evidence="10">The sequence shown here is derived from an EMBL/GenBank/DDBJ whole genome shotgun (WGS) entry which is preliminary data.</text>
</comment>
<dbReference type="EMBL" id="BOPZ01000002">
    <property type="protein sequence ID" value="GIM27680.1"/>
    <property type="molecule type" value="Genomic_DNA"/>
</dbReference>
<evidence type="ECO:0000256" key="5">
    <source>
        <dbReference type="ARBA" id="ARBA00023004"/>
    </source>
</evidence>
<dbReference type="HAMAP" id="MF_00917">
    <property type="entry name" value="QueE"/>
    <property type="match status" value="1"/>
</dbReference>
<feature type="binding site" evidence="8">
    <location>
        <position position="35"/>
    </location>
    <ligand>
        <name>substrate</name>
    </ligand>
</feature>
<dbReference type="InterPro" id="IPR024924">
    <property type="entry name" value="7-CO-7-deazaguanine_synth-like"/>
</dbReference>
<protein>
    <recommendedName>
        <fullName evidence="8">7-carboxy-7-deazaguanine synthase</fullName>
        <shortName evidence="8">CDG synthase</shortName>
        <ecNumber evidence="8">4.3.99.3</ecNumber>
    </recommendedName>
    <alternativeName>
        <fullName evidence="8">Queuosine biosynthesis protein QueE</fullName>
    </alternativeName>
</protein>
<keyword evidence="5 8" id="KW-0408">Iron</keyword>
<sequence length="258" mass="29170">MTLEQFKNSQIPVVEIFKSISGEGISQGEVVTFIRTAGCNLRCSYCDTTYSYDECNKDNEYLTADKIVERLEELGCKSIICTGGEPLETGKAKRYIPLYLAIKGFKVRIETNGSCPVYSDEEIAAFLGENSKVSNNKLNLENLPIFYALDIKCPGSGMAHKNLFEENFKLLRSGDEIKFVVGGEEDINYALETIEQYKDVFSSKEVVIDFSPVFGKIDPKKLVEMLVEKDSYFTDNNIKVRLSLQIHKFIWNPETRGV</sequence>
<feature type="binding site" evidence="8">
    <location>
        <position position="48"/>
    </location>
    <ligand>
        <name>Mg(2+)</name>
        <dbReference type="ChEBI" id="CHEBI:18420"/>
    </ligand>
</feature>
<reference evidence="10" key="1">
    <citation type="submission" date="2021-03" db="EMBL/GenBank/DDBJ databases">
        <title>Taxonomic study of Clostridium polyendosporum from meadow-gley soil under rice.</title>
        <authorList>
            <person name="Kobayashi H."/>
            <person name="Tanizawa Y."/>
            <person name="Yagura M."/>
        </authorList>
    </citation>
    <scope>NUCLEOTIDE SEQUENCE</scope>
    <source>
        <strain evidence="10">JCM 30710</strain>
    </source>
</reference>
<feature type="binding site" evidence="8">
    <location>
        <position position="43"/>
    </location>
    <ligand>
        <name>[4Fe-4S] cluster</name>
        <dbReference type="ChEBI" id="CHEBI:49883"/>
        <note>4Fe-4S-S-AdoMet</note>
    </ligand>
</feature>
<keyword evidence="1 8" id="KW-0004">4Fe-4S</keyword>
<keyword evidence="4 8" id="KW-0460">Magnesium</keyword>
<feature type="binding site" evidence="8">
    <location>
        <position position="82"/>
    </location>
    <ligand>
        <name>substrate</name>
    </ligand>
</feature>